<name>A0A0E0PMA4_ORYRU</name>
<feature type="compositionally biased region" description="Basic and acidic residues" evidence="1">
    <location>
        <begin position="44"/>
        <end position="53"/>
    </location>
</feature>
<proteinExistence type="predicted"/>
<organism evidence="2 3">
    <name type="scientific">Oryza rufipogon</name>
    <name type="common">Brownbeard rice</name>
    <name type="synonym">Asian wild rice</name>
    <dbReference type="NCBI Taxonomy" id="4529"/>
    <lineage>
        <taxon>Eukaryota</taxon>
        <taxon>Viridiplantae</taxon>
        <taxon>Streptophyta</taxon>
        <taxon>Embryophyta</taxon>
        <taxon>Tracheophyta</taxon>
        <taxon>Spermatophyta</taxon>
        <taxon>Magnoliopsida</taxon>
        <taxon>Liliopsida</taxon>
        <taxon>Poales</taxon>
        <taxon>Poaceae</taxon>
        <taxon>BOP clade</taxon>
        <taxon>Oryzoideae</taxon>
        <taxon>Oryzeae</taxon>
        <taxon>Oryzinae</taxon>
        <taxon>Oryza</taxon>
    </lineage>
</organism>
<feature type="compositionally biased region" description="Basic and acidic residues" evidence="1">
    <location>
        <begin position="63"/>
        <end position="72"/>
    </location>
</feature>
<protein>
    <submittedName>
        <fullName evidence="2">Uncharacterized protein</fullName>
    </submittedName>
</protein>
<feature type="region of interest" description="Disordered" evidence="1">
    <location>
        <begin position="36"/>
        <end position="72"/>
    </location>
</feature>
<dbReference type="Gramene" id="ORUFI05G17060.1">
    <property type="protein sequence ID" value="ORUFI05G17060.1"/>
    <property type="gene ID" value="ORUFI05G17060"/>
</dbReference>
<keyword evidence="3" id="KW-1185">Reference proteome</keyword>
<evidence type="ECO:0000256" key="1">
    <source>
        <dbReference type="SAM" id="MobiDB-lite"/>
    </source>
</evidence>
<dbReference type="HOGENOM" id="CLU_2726655_0_0_1"/>
<sequence>MMPDSPLESSSSSATDPVALCHTKLDVKDLITTMSWAGHASSTRHREGEEEHRQQRRRGAPPSEKEKRERRE</sequence>
<reference evidence="2" key="2">
    <citation type="submission" date="2015-06" db="UniProtKB">
        <authorList>
            <consortium name="EnsemblPlants"/>
        </authorList>
    </citation>
    <scope>IDENTIFICATION</scope>
</reference>
<reference evidence="3" key="1">
    <citation type="submission" date="2013-06" db="EMBL/GenBank/DDBJ databases">
        <authorList>
            <person name="Zhao Q."/>
        </authorList>
    </citation>
    <scope>NUCLEOTIDE SEQUENCE</scope>
    <source>
        <strain evidence="3">cv. W1943</strain>
    </source>
</reference>
<dbReference type="AlphaFoldDB" id="A0A0E0PMA4"/>
<accession>A0A0E0PMA4</accession>
<dbReference type="Proteomes" id="UP000008022">
    <property type="component" value="Unassembled WGS sequence"/>
</dbReference>
<evidence type="ECO:0000313" key="3">
    <source>
        <dbReference type="Proteomes" id="UP000008022"/>
    </source>
</evidence>
<dbReference type="EnsemblPlants" id="ORUFI05G17060.1">
    <property type="protein sequence ID" value="ORUFI05G17060.1"/>
    <property type="gene ID" value="ORUFI05G17060"/>
</dbReference>
<evidence type="ECO:0000313" key="2">
    <source>
        <dbReference type="EnsemblPlants" id="ORUFI05G17060.1"/>
    </source>
</evidence>